<organism evidence="1">
    <name type="scientific">viral metagenome</name>
    <dbReference type="NCBI Taxonomy" id="1070528"/>
    <lineage>
        <taxon>unclassified sequences</taxon>
        <taxon>metagenomes</taxon>
        <taxon>organismal metagenomes</taxon>
    </lineage>
</organism>
<protein>
    <submittedName>
        <fullName evidence="1">Uncharacterized protein</fullName>
    </submittedName>
</protein>
<sequence length="211" mass="24836">MGASFSTINERHVLESIVVEYILKSSTKDLHLIDSYQYNNNTINILVDILMKYVDLATIDKIFYHIGGEDNMIEIDLDTIHYTNQKIDARIKCKFLAIFYYEIYVLFNKIKSLIVTVNNLIQQAEQEYIKYQHESFDDSIADEIELLELKLNRLRFIEINFYIILGELFVKDKTFGINNDISLERMEQMGNIIDFEINTFSNKINSIDKCE</sequence>
<reference evidence="1" key="1">
    <citation type="journal article" date="2020" name="Nature">
        <title>Giant virus diversity and host interactions through global metagenomics.</title>
        <authorList>
            <person name="Schulz F."/>
            <person name="Roux S."/>
            <person name="Paez-Espino D."/>
            <person name="Jungbluth S."/>
            <person name="Walsh D.A."/>
            <person name="Denef V.J."/>
            <person name="McMahon K.D."/>
            <person name="Konstantinidis K.T."/>
            <person name="Eloe-Fadrosh E.A."/>
            <person name="Kyrpides N.C."/>
            <person name="Woyke T."/>
        </authorList>
    </citation>
    <scope>NUCLEOTIDE SEQUENCE</scope>
    <source>
        <strain evidence="1">GVMAG-M-3300020166-18</strain>
    </source>
</reference>
<evidence type="ECO:0000313" key="1">
    <source>
        <dbReference type="EMBL" id="QHS96413.1"/>
    </source>
</evidence>
<proteinExistence type="predicted"/>
<name>A0A6C0BYQ5_9ZZZZ</name>
<dbReference type="AlphaFoldDB" id="A0A6C0BYQ5"/>
<dbReference type="EMBL" id="MN739271">
    <property type="protein sequence ID" value="QHS96413.1"/>
    <property type="molecule type" value="Genomic_DNA"/>
</dbReference>
<accession>A0A6C0BYQ5</accession>